<reference evidence="2 3" key="2">
    <citation type="journal article" date="2009" name="PLoS ONE">
        <title>An integrated genetic and cytogenetic map of the cucumber genome.</title>
        <authorList>
            <person name="Ren Y."/>
            <person name="Zhang Z."/>
            <person name="Liu J."/>
            <person name="Staub J.E."/>
            <person name="Han Y."/>
            <person name="Cheng Z."/>
            <person name="Li X."/>
            <person name="Lu J."/>
            <person name="Miao H."/>
            <person name="Kang H."/>
            <person name="Xie B."/>
            <person name="Gu X."/>
            <person name="Wang X."/>
            <person name="Du Y."/>
            <person name="Jin W."/>
            <person name="Huang S."/>
        </authorList>
    </citation>
    <scope>NUCLEOTIDE SEQUENCE [LARGE SCALE GENOMIC DNA]</scope>
    <source>
        <strain evidence="3">cv. 9930</strain>
    </source>
</reference>
<evidence type="ECO:0000313" key="3">
    <source>
        <dbReference type="Proteomes" id="UP000029981"/>
    </source>
</evidence>
<protein>
    <submittedName>
        <fullName evidence="2">Uncharacterized protein</fullName>
    </submittedName>
</protein>
<evidence type="ECO:0000256" key="1">
    <source>
        <dbReference type="SAM" id="MobiDB-lite"/>
    </source>
</evidence>
<evidence type="ECO:0000313" key="2">
    <source>
        <dbReference type="EMBL" id="KGN61626.1"/>
    </source>
</evidence>
<reference evidence="2 3" key="1">
    <citation type="journal article" date="2009" name="Nat. Genet.">
        <title>The genome of the cucumber, Cucumis sativus L.</title>
        <authorList>
            <person name="Huang S."/>
            <person name="Li R."/>
            <person name="Zhang Z."/>
            <person name="Li L."/>
            <person name="Gu X."/>
            <person name="Fan W."/>
            <person name="Lucas W.J."/>
            <person name="Wang X."/>
            <person name="Xie B."/>
            <person name="Ni P."/>
            <person name="Ren Y."/>
            <person name="Zhu H."/>
            <person name="Li J."/>
            <person name="Lin K."/>
            <person name="Jin W."/>
            <person name="Fei Z."/>
            <person name="Li G."/>
            <person name="Staub J."/>
            <person name="Kilian A."/>
            <person name="van der Vossen E.A."/>
            <person name="Wu Y."/>
            <person name="Guo J."/>
            <person name="He J."/>
            <person name="Jia Z."/>
            <person name="Ren Y."/>
            <person name="Tian G."/>
            <person name="Lu Y."/>
            <person name="Ruan J."/>
            <person name="Qian W."/>
            <person name="Wang M."/>
            <person name="Huang Q."/>
            <person name="Li B."/>
            <person name="Xuan Z."/>
            <person name="Cao J."/>
            <person name="Asan"/>
            <person name="Wu Z."/>
            <person name="Zhang J."/>
            <person name="Cai Q."/>
            <person name="Bai Y."/>
            <person name="Zhao B."/>
            <person name="Han Y."/>
            <person name="Li Y."/>
            <person name="Li X."/>
            <person name="Wang S."/>
            <person name="Shi Q."/>
            <person name="Liu S."/>
            <person name="Cho W.K."/>
            <person name="Kim J.Y."/>
            <person name="Xu Y."/>
            <person name="Heller-Uszynska K."/>
            <person name="Miao H."/>
            <person name="Cheng Z."/>
            <person name="Zhang S."/>
            <person name="Wu J."/>
            <person name="Yang Y."/>
            <person name="Kang H."/>
            <person name="Li M."/>
            <person name="Liang H."/>
            <person name="Ren X."/>
            <person name="Shi Z."/>
            <person name="Wen M."/>
            <person name="Jian M."/>
            <person name="Yang H."/>
            <person name="Zhang G."/>
            <person name="Yang Z."/>
            <person name="Chen R."/>
            <person name="Liu S."/>
            <person name="Li J."/>
            <person name="Ma L."/>
            <person name="Liu H."/>
            <person name="Zhou Y."/>
            <person name="Zhao J."/>
            <person name="Fang X."/>
            <person name="Li G."/>
            <person name="Fang L."/>
            <person name="Li Y."/>
            <person name="Liu D."/>
            <person name="Zheng H."/>
            <person name="Zhang Y."/>
            <person name="Qin N."/>
            <person name="Li Z."/>
            <person name="Yang G."/>
            <person name="Yang S."/>
            <person name="Bolund L."/>
            <person name="Kristiansen K."/>
            <person name="Zheng H."/>
            <person name="Li S."/>
            <person name="Zhang X."/>
            <person name="Yang H."/>
            <person name="Wang J."/>
            <person name="Sun R."/>
            <person name="Zhang B."/>
            <person name="Jiang S."/>
            <person name="Wang J."/>
            <person name="Du Y."/>
            <person name="Li S."/>
        </authorList>
    </citation>
    <scope>NUCLEOTIDE SEQUENCE [LARGE SCALE GENOMIC DNA]</scope>
    <source>
        <strain evidence="3">cv. 9930</strain>
    </source>
</reference>
<feature type="region of interest" description="Disordered" evidence="1">
    <location>
        <begin position="58"/>
        <end position="79"/>
    </location>
</feature>
<dbReference type="Proteomes" id="UP000029981">
    <property type="component" value="Chromosome 2"/>
</dbReference>
<feature type="region of interest" description="Disordered" evidence="1">
    <location>
        <begin position="1"/>
        <end position="28"/>
    </location>
</feature>
<keyword evidence="3" id="KW-1185">Reference proteome</keyword>
<gene>
    <name evidence="2" type="ORF">Csa_2G192810</name>
</gene>
<feature type="compositionally biased region" description="Basic and acidic residues" evidence="1">
    <location>
        <begin position="9"/>
        <end position="27"/>
    </location>
</feature>
<name>A0A0A0LNQ4_CUCSA</name>
<accession>A0A0A0LNQ4</accession>
<dbReference type="EMBL" id="CM002923">
    <property type="protein sequence ID" value="KGN61626.1"/>
    <property type="molecule type" value="Genomic_DNA"/>
</dbReference>
<organism evidence="2 3">
    <name type="scientific">Cucumis sativus</name>
    <name type="common">Cucumber</name>
    <dbReference type="NCBI Taxonomy" id="3659"/>
    <lineage>
        <taxon>Eukaryota</taxon>
        <taxon>Viridiplantae</taxon>
        <taxon>Streptophyta</taxon>
        <taxon>Embryophyta</taxon>
        <taxon>Tracheophyta</taxon>
        <taxon>Spermatophyta</taxon>
        <taxon>Magnoliopsida</taxon>
        <taxon>eudicotyledons</taxon>
        <taxon>Gunneridae</taxon>
        <taxon>Pentapetalae</taxon>
        <taxon>rosids</taxon>
        <taxon>fabids</taxon>
        <taxon>Cucurbitales</taxon>
        <taxon>Cucurbitaceae</taxon>
        <taxon>Benincaseae</taxon>
        <taxon>Cucumis</taxon>
    </lineage>
</organism>
<sequence length="79" mass="8928">MASFTTKTGADEERHDGCGRTKSDEGRRKRTVGLDWILASSKVVRVCGGCSGRMEKKRGRGWRRLQRKGKRKKMVGGWC</sequence>
<reference evidence="2 3" key="3">
    <citation type="journal article" date="2010" name="BMC Genomics">
        <title>Transcriptome sequencing and comparative analysis of cucumber flowers with different sex types.</title>
        <authorList>
            <person name="Guo S."/>
            <person name="Zheng Y."/>
            <person name="Joung J.G."/>
            <person name="Liu S."/>
            <person name="Zhang Z."/>
            <person name="Crasta O.R."/>
            <person name="Sobral B.W."/>
            <person name="Xu Y."/>
            <person name="Huang S."/>
            <person name="Fei Z."/>
        </authorList>
    </citation>
    <scope>NUCLEOTIDE SEQUENCE [LARGE SCALE GENOMIC DNA]</scope>
    <source>
        <strain evidence="3">cv. 9930</strain>
    </source>
</reference>
<dbReference type="AlphaFoldDB" id="A0A0A0LNQ4"/>
<reference evidence="2 3" key="4">
    <citation type="journal article" date="2011" name="BMC Genomics">
        <title>RNA-Seq improves annotation of protein-coding genes in the cucumber genome.</title>
        <authorList>
            <person name="Li Z."/>
            <person name="Zhang Z."/>
            <person name="Yan P."/>
            <person name="Huang S."/>
            <person name="Fei Z."/>
            <person name="Lin K."/>
        </authorList>
    </citation>
    <scope>NUCLEOTIDE SEQUENCE [LARGE SCALE GENOMIC DNA]</scope>
    <source>
        <strain evidence="3">cv. 9930</strain>
    </source>
</reference>
<dbReference type="Gramene" id="KGN61626">
    <property type="protein sequence ID" value="KGN61626"/>
    <property type="gene ID" value="Csa_2G192810"/>
</dbReference>
<proteinExistence type="predicted"/>